<keyword evidence="3" id="KW-0949">S-adenosyl-L-methionine</keyword>
<reference evidence="7" key="1">
    <citation type="journal article" date="2020" name="mSystems">
        <title>Genome- and Community-Level Interaction Insights into Carbon Utilization and Element Cycling Functions of Hydrothermarchaeota in Hydrothermal Sediment.</title>
        <authorList>
            <person name="Zhou Z."/>
            <person name="Liu Y."/>
            <person name="Xu W."/>
            <person name="Pan J."/>
            <person name="Luo Z.H."/>
            <person name="Li M."/>
        </authorList>
    </citation>
    <scope>NUCLEOTIDE SEQUENCE [LARGE SCALE GENOMIC DNA]</scope>
    <source>
        <strain evidence="7">SpSt-780</strain>
    </source>
</reference>
<dbReference type="Gene3D" id="3.20.20.70">
    <property type="entry name" value="Aldolase class I"/>
    <property type="match status" value="1"/>
</dbReference>
<dbReference type="PANTHER" id="PTHR30544:SF5">
    <property type="entry name" value="RADICAL SAM CORE DOMAIN-CONTAINING PROTEIN"/>
    <property type="match status" value="1"/>
</dbReference>
<dbReference type="GO" id="GO:0070475">
    <property type="term" value="P:rRNA base methylation"/>
    <property type="evidence" value="ECO:0007669"/>
    <property type="project" value="TreeGrafter"/>
</dbReference>
<evidence type="ECO:0000256" key="2">
    <source>
        <dbReference type="ARBA" id="ARBA00022485"/>
    </source>
</evidence>
<name>A0A7C4U7T8_UNCW3</name>
<dbReference type="GO" id="GO:0003824">
    <property type="term" value="F:catalytic activity"/>
    <property type="evidence" value="ECO:0007669"/>
    <property type="project" value="InterPro"/>
</dbReference>
<keyword evidence="4" id="KW-0479">Metal-binding</keyword>
<comment type="cofactor">
    <cofactor evidence="1">
        <name>[4Fe-4S] cluster</name>
        <dbReference type="ChEBI" id="CHEBI:49883"/>
    </cofactor>
</comment>
<keyword evidence="2" id="KW-0004">4Fe-4S</keyword>
<dbReference type="SFLD" id="SFLDS00029">
    <property type="entry name" value="Radical_SAM"/>
    <property type="match status" value="1"/>
</dbReference>
<keyword evidence="6" id="KW-0411">Iron-sulfur</keyword>
<evidence type="ECO:0000313" key="7">
    <source>
        <dbReference type="EMBL" id="HGW91395.1"/>
    </source>
</evidence>
<evidence type="ECO:0000256" key="6">
    <source>
        <dbReference type="ARBA" id="ARBA00023014"/>
    </source>
</evidence>
<evidence type="ECO:0000256" key="3">
    <source>
        <dbReference type="ARBA" id="ARBA00022691"/>
    </source>
</evidence>
<proteinExistence type="predicted"/>
<dbReference type="InterPro" id="IPR007197">
    <property type="entry name" value="rSAM"/>
</dbReference>
<evidence type="ECO:0000256" key="1">
    <source>
        <dbReference type="ARBA" id="ARBA00001966"/>
    </source>
</evidence>
<gene>
    <name evidence="7" type="ORF">ENV67_02485</name>
</gene>
<sequence>MRIISKYGKDEIAFVYVADINGKIIEFVESVQPPIPREEKWVIIVSTLFGCPVKCPICDAGGNYKGRLSRNEIFAQIEFIIKQRYNGMKIPVERFKIQFSRIGEPSFNRNVLSVIDEIKDIIEAQNIIPSISTIAPVGTENFFKQLLDIKKKKFNKDFQLQFSIHSTDKKARDYLIPVKKWDFERIKEYGEEFYNGGKKITLNFALSQFPIDAREMIKYFSPEIFIIKITPVNPTYNATRNNFNILLPSNYDERIISLKEEGYEVILSIGELEENNIGSNCGQFAYKYKEFYNGNGIK</sequence>
<dbReference type="EMBL" id="DTHG01000028">
    <property type="protein sequence ID" value="HGW91395.1"/>
    <property type="molecule type" value="Genomic_DNA"/>
</dbReference>
<keyword evidence="5" id="KW-0408">Iron</keyword>
<protein>
    <submittedName>
        <fullName evidence="7">Radical SAM protein</fullName>
    </submittedName>
</protein>
<dbReference type="GO" id="GO:0030488">
    <property type="term" value="P:tRNA methylation"/>
    <property type="evidence" value="ECO:0007669"/>
    <property type="project" value="TreeGrafter"/>
</dbReference>
<dbReference type="SUPFAM" id="SSF102114">
    <property type="entry name" value="Radical SAM enzymes"/>
    <property type="match status" value="1"/>
</dbReference>
<dbReference type="GO" id="GO:0046872">
    <property type="term" value="F:metal ion binding"/>
    <property type="evidence" value="ECO:0007669"/>
    <property type="project" value="UniProtKB-KW"/>
</dbReference>
<dbReference type="AlphaFoldDB" id="A0A7C4U7T8"/>
<organism evidence="7">
    <name type="scientific">candidate division WOR-3 bacterium</name>
    <dbReference type="NCBI Taxonomy" id="2052148"/>
    <lineage>
        <taxon>Bacteria</taxon>
        <taxon>Bacteria division WOR-3</taxon>
    </lineage>
</organism>
<evidence type="ECO:0000256" key="5">
    <source>
        <dbReference type="ARBA" id="ARBA00023004"/>
    </source>
</evidence>
<dbReference type="GO" id="GO:0051539">
    <property type="term" value="F:4 iron, 4 sulfur cluster binding"/>
    <property type="evidence" value="ECO:0007669"/>
    <property type="project" value="UniProtKB-KW"/>
</dbReference>
<dbReference type="PANTHER" id="PTHR30544">
    <property type="entry name" value="23S RRNA METHYLTRANSFERASE"/>
    <property type="match status" value="1"/>
</dbReference>
<dbReference type="InterPro" id="IPR013785">
    <property type="entry name" value="Aldolase_TIM"/>
</dbReference>
<dbReference type="InterPro" id="IPR040072">
    <property type="entry name" value="Methyltransferase_A"/>
</dbReference>
<comment type="caution">
    <text evidence="7">The sequence shown here is derived from an EMBL/GenBank/DDBJ whole genome shotgun (WGS) entry which is preliminary data.</text>
</comment>
<dbReference type="InterPro" id="IPR058240">
    <property type="entry name" value="rSAM_sf"/>
</dbReference>
<evidence type="ECO:0000256" key="4">
    <source>
        <dbReference type="ARBA" id="ARBA00022723"/>
    </source>
</evidence>
<accession>A0A7C4U7T8</accession>